<evidence type="ECO:0000256" key="3">
    <source>
        <dbReference type="ARBA" id="ARBA00023159"/>
    </source>
</evidence>
<dbReference type="GO" id="GO:0043565">
    <property type="term" value="F:sequence-specific DNA binding"/>
    <property type="evidence" value="ECO:0007669"/>
    <property type="project" value="InterPro"/>
</dbReference>
<evidence type="ECO:0000313" key="7">
    <source>
        <dbReference type="Proteomes" id="UP000056968"/>
    </source>
</evidence>
<dbReference type="Gene3D" id="3.30.70.920">
    <property type="match status" value="1"/>
</dbReference>
<evidence type="ECO:0000259" key="5">
    <source>
        <dbReference type="PROSITE" id="PS50956"/>
    </source>
</evidence>
<dbReference type="GO" id="GO:0005829">
    <property type="term" value="C:cytosol"/>
    <property type="evidence" value="ECO:0007669"/>
    <property type="project" value="TreeGrafter"/>
</dbReference>
<keyword evidence="2" id="KW-0238">DNA-binding</keyword>
<dbReference type="STRING" id="1332080.ATN00_16935"/>
<dbReference type="PROSITE" id="PS00519">
    <property type="entry name" value="HTH_ASNC_1"/>
    <property type="match status" value="1"/>
</dbReference>
<reference evidence="6 7" key="1">
    <citation type="submission" date="2015-11" db="EMBL/GenBank/DDBJ databases">
        <title>A Two-component Flavoprotein Monooxygenase System MeaXY Responsible for para-Hydroxylation of 2-Methyl-6-ethylaniline and 2,6-Diethylaniline in Sphingobium baderi DE-13.</title>
        <authorList>
            <person name="Cheng M."/>
            <person name="Meng Q."/>
            <person name="Yang Y."/>
            <person name="Chu C."/>
            <person name="Yan X."/>
            <person name="He J."/>
            <person name="Li S."/>
        </authorList>
    </citation>
    <scope>NUCLEOTIDE SEQUENCE [LARGE SCALE GENOMIC DNA]</scope>
    <source>
        <strain evidence="6 7">DE-13</strain>
    </source>
</reference>
<dbReference type="PANTHER" id="PTHR30154:SF0">
    <property type="entry name" value="LEUCINE-RESPONSIVE REGULATORY PROTEIN"/>
    <property type="match status" value="1"/>
</dbReference>
<dbReference type="InterPro" id="IPR000485">
    <property type="entry name" value="AsnC-type_HTH_dom"/>
</dbReference>
<dbReference type="InterPro" id="IPR011991">
    <property type="entry name" value="ArsR-like_HTH"/>
</dbReference>
<evidence type="ECO:0000256" key="1">
    <source>
        <dbReference type="ARBA" id="ARBA00023015"/>
    </source>
</evidence>
<dbReference type="AlphaFoldDB" id="A0A0S3F260"/>
<dbReference type="InterPro" id="IPR019887">
    <property type="entry name" value="Tscrpt_reg_AsnC/Lrp_C"/>
</dbReference>
<dbReference type="Pfam" id="PF01037">
    <property type="entry name" value="AsnC_trans_reg"/>
    <property type="match status" value="1"/>
</dbReference>
<evidence type="ECO:0000256" key="4">
    <source>
        <dbReference type="ARBA" id="ARBA00023163"/>
    </source>
</evidence>
<keyword evidence="3" id="KW-0010">Activator</keyword>
<evidence type="ECO:0000313" key="6">
    <source>
        <dbReference type="EMBL" id="ALR21735.1"/>
    </source>
</evidence>
<dbReference type="InterPro" id="IPR011008">
    <property type="entry name" value="Dimeric_a/b-barrel"/>
</dbReference>
<dbReference type="GO" id="GO:0043200">
    <property type="term" value="P:response to amino acid"/>
    <property type="evidence" value="ECO:0007669"/>
    <property type="project" value="TreeGrafter"/>
</dbReference>
<protein>
    <submittedName>
        <fullName evidence="6">ArsR family transcriptional regulator</fullName>
    </submittedName>
</protein>
<keyword evidence="1" id="KW-0805">Transcription regulation</keyword>
<dbReference type="CDD" id="cd00090">
    <property type="entry name" value="HTH_ARSR"/>
    <property type="match status" value="1"/>
</dbReference>
<keyword evidence="7" id="KW-1185">Reference proteome</keyword>
<dbReference type="SMART" id="SM00344">
    <property type="entry name" value="HTH_ASNC"/>
    <property type="match status" value="1"/>
</dbReference>
<dbReference type="Gene3D" id="1.10.10.10">
    <property type="entry name" value="Winged helix-like DNA-binding domain superfamily/Winged helix DNA-binding domain"/>
    <property type="match status" value="1"/>
</dbReference>
<dbReference type="SUPFAM" id="SSF54909">
    <property type="entry name" value="Dimeric alpha+beta barrel"/>
    <property type="match status" value="1"/>
</dbReference>
<dbReference type="PRINTS" id="PR00033">
    <property type="entry name" value="HTHASNC"/>
</dbReference>
<dbReference type="Pfam" id="PF13412">
    <property type="entry name" value="HTH_24"/>
    <property type="match status" value="1"/>
</dbReference>
<gene>
    <name evidence="6" type="ORF">ATN00_16935</name>
</gene>
<dbReference type="PANTHER" id="PTHR30154">
    <property type="entry name" value="LEUCINE-RESPONSIVE REGULATORY PROTEIN"/>
    <property type="match status" value="1"/>
</dbReference>
<dbReference type="SUPFAM" id="SSF46785">
    <property type="entry name" value="Winged helix' DNA-binding domain"/>
    <property type="match status" value="1"/>
</dbReference>
<dbReference type="OrthoDB" id="9802341at2"/>
<keyword evidence="4" id="KW-0804">Transcription</keyword>
<dbReference type="EMBL" id="CP013264">
    <property type="protein sequence ID" value="ALR21735.1"/>
    <property type="molecule type" value="Genomic_DNA"/>
</dbReference>
<dbReference type="InterPro" id="IPR036388">
    <property type="entry name" value="WH-like_DNA-bd_sf"/>
</dbReference>
<feature type="domain" description="HTH asnC-type" evidence="5">
    <location>
        <begin position="10"/>
        <end position="71"/>
    </location>
</feature>
<dbReference type="RefSeq" id="WP_062066750.1">
    <property type="nucleotide sequence ID" value="NZ_CP013264.1"/>
</dbReference>
<dbReference type="InterPro" id="IPR019885">
    <property type="entry name" value="Tscrpt_reg_HTH_AsnC-type_CS"/>
</dbReference>
<accession>A0A0S3F260</accession>
<dbReference type="GO" id="GO:0006355">
    <property type="term" value="P:regulation of DNA-templated transcription"/>
    <property type="evidence" value="ECO:0007669"/>
    <property type="project" value="UniProtKB-ARBA"/>
</dbReference>
<dbReference type="PROSITE" id="PS50956">
    <property type="entry name" value="HTH_ASNC_2"/>
    <property type="match status" value="1"/>
</dbReference>
<organism evidence="6 7">
    <name type="scientific">Sphingobium baderi</name>
    <dbReference type="NCBI Taxonomy" id="1332080"/>
    <lineage>
        <taxon>Bacteria</taxon>
        <taxon>Pseudomonadati</taxon>
        <taxon>Pseudomonadota</taxon>
        <taxon>Alphaproteobacteria</taxon>
        <taxon>Sphingomonadales</taxon>
        <taxon>Sphingomonadaceae</taxon>
        <taxon>Sphingobium</taxon>
    </lineage>
</organism>
<sequence>MDKPPKSVDLDDFDRKIIAALIEDGRMTVTDLARTVGLSKTPCQVRLRRLIDAGVITGFRAIVDPAKLGMDHVAFAEVKLSDTREQALREFNAAVRRIPEVEECHMIASSFDYLLKVRTSDIRRYRTVLGEKISSLPHVASTSTYVAMETVLDAGGSRMTRLATQK</sequence>
<dbReference type="KEGG" id="sbd:ATN00_16935"/>
<dbReference type="InterPro" id="IPR019888">
    <property type="entry name" value="Tscrpt_reg_AsnC-like"/>
</dbReference>
<dbReference type="Proteomes" id="UP000056968">
    <property type="component" value="Chromosome"/>
</dbReference>
<dbReference type="InterPro" id="IPR036390">
    <property type="entry name" value="WH_DNA-bd_sf"/>
</dbReference>
<name>A0A0S3F260_9SPHN</name>
<proteinExistence type="predicted"/>
<evidence type="ECO:0000256" key="2">
    <source>
        <dbReference type="ARBA" id="ARBA00023125"/>
    </source>
</evidence>